<comment type="subcellular location">
    <subcellularLocation>
        <location evidence="1 9">Cell membrane</location>
        <topology evidence="1 9">Multi-pass membrane protein</topology>
    </subcellularLocation>
</comment>
<keyword evidence="3 9" id="KW-0813">Transport</keyword>
<dbReference type="GO" id="GO:0006817">
    <property type="term" value="P:phosphate ion transport"/>
    <property type="evidence" value="ECO:0007669"/>
    <property type="project" value="UniProtKB-KW"/>
</dbReference>
<dbReference type="InterPro" id="IPR051124">
    <property type="entry name" value="Phosphate_Transport_Permease"/>
</dbReference>
<keyword evidence="12" id="KW-1185">Reference proteome</keyword>
<keyword evidence="7 9" id="KW-1133">Transmembrane helix</keyword>
<feature type="transmembrane region" description="Helical" evidence="9">
    <location>
        <begin position="107"/>
        <end position="128"/>
    </location>
</feature>
<evidence type="ECO:0000256" key="4">
    <source>
        <dbReference type="ARBA" id="ARBA00022475"/>
    </source>
</evidence>
<dbReference type="GO" id="GO:0005886">
    <property type="term" value="C:plasma membrane"/>
    <property type="evidence" value="ECO:0007669"/>
    <property type="project" value="UniProtKB-SubCell"/>
</dbReference>
<evidence type="ECO:0000313" key="12">
    <source>
        <dbReference type="Proteomes" id="UP000198417"/>
    </source>
</evidence>
<protein>
    <submittedName>
        <fullName evidence="11">Phosphate transport system permease protein</fullName>
    </submittedName>
</protein>
<dbReference type="PROSITE" id="PS50928">
    <property type="entry name" value="ABC_TM1"/>
    <property type="match status" value="1"/>
</dbReference>
<feature type="transmembrane region" description="Helical" evidence="9">
    <location>
        <begin position="134"/>
        <end position="159"/>
    </location>
</feature>
<feature type="transmembrane region" description="Helical" evidence="9">
    <location>
        <begin position="180"/>
        <end position="201"/>
    </location>
</feature>
<dbReference type="Proteomes" id="UP000198417">
    <property type="component" value="Unassembled WGS sequence"/>
</dbReference>
<keyword evidence="5" id="KW-0592">Phosphate transport</keyword>
<evidence type="ECO:0000256" key="6">
    <source>
        <dbReference type="ARBA" id="ARBA00022692"/>
    </source>
</evidence>
<gene>
    <name evidence="11" type="ORF">SAMN06265370_1483</name>
</gene>
<dbReference type="EMBL" id="FZNN01000048">
    <property type="protein sequence ID" value="SNR88004.1"/>
    <property type="molecule type" value="Genomic_DNA"/>
</dbReference>
<proteinExistence type="inferred from homology"/>
<evidence type="ECO:0000256" key="3">
    <source>
        <dbReference type="ARBA" id="ARBA00022448"/>
    </source>
</evidence>
<keyword evidence="4" id="KW-1003">Cell membrane</keyword>
<dbReference type="Pfam" id="PF00528">
    <property type="entry name" value="BPD_transp_1"/>
    <property type="match status" value="1"/>
</dbReference>
<evidence type="ECO:0000256" key="2">
    <source>
        <dbReference type="ARBA" id="ARBA00007069"/>
    </source>
</evidence>
<dbReference type="InterPro" id="IPR000515">
    <property type="entry name" value="MetI-like"/>
</dbReference>
<keyword evidence="8 9" id="KW-0472">Membrane</keyword>
<reference evidence="11 12" key="1">
    <citation type="submission" date="2017-06" db="EMBL/GenBank/DDBJ databases">
        <authorList>
            <person name="Kim H.J."/>
            <person name="Triplett B.A."/>
        </authorList>
    </citation>
    <scope>NUCLEOTIDE SEQUENCE [LARGE SCALE GENOMIC DNA]</scope>
    <source>
        <strain evidence="11 12">DSM 29052</strain>
    </source>
</reference>
<evidence type="ECO:0000313" key="11">
    <source>
        <dbReference type="EMBL" id="SNR88004.1"/>
    </source>
</evidence>
<dbReference type="CDD" id="cd06261">
    <property type="entry name" value="TM_PBP2"/>
    <property type="match status" value="1"/>
</dbReference>
<organism evidence="11 12">
    <name type="scientific">Puniceibacterium sediminis</name>
    <dbReference type="NCBI Taxonomy" id="1608407"/>
    <lineage>
        <taxon>Bacteria</taxon>
        <taxon>Pseudomonadati</taxon>
        <taxon>Pseudomonadota</taxon>
        <taxon>Alphaproteobacteria</taxon>
        <taxon>Rhodobacterales</taxon>
        <taxon>Paracoccaceae</taxon>
        <taxon>Puniceibacterium</taxon>
    </lineage>
</organism>
<evidence type="ECO:0000256" key="7">
    <source>
        <dbReference type="ARBA" id="ARBA00022989"/>
    </source>
</evidence>
<feature type="transmembrane region" description="Helical" evidence="9">
    <location>
        <begin position="74"/>
        <end position="95"/>
    </location>
</feature>
<evidence type="ECO:0000259" key="10">
    <source>
        <dbReference type="PROSITE" id="PS50928"/>
    </source>
</evidence>
<dbReference type="SUPFAM" id="SSF161098">
    <property type="entry name" value="MetI-like"/>
    <property type="match status" value="1"/>
</dbReference>
<name>A0A238ZYZ2_9RHOB</name>
<dbReference type="PANTHER" id="PTHR30425">
    <property type="entry name" value="PHOSPHATE TRANSPORT SYSTEM PERMEASE PROTEIN PST"/>
    <property type="match status" value="1"/>
</dbReference>
<dbReference type="OrthoDB" id="9785113at2"/>
<keyword evidence="6 9" id="KW-0812">Transmembrane</keyword>
<dbReference type="InterPro" id="IPR035906">
    <property type="entry name" value="MetI-like_sf"/>
</dbReference>
<sequence>MKSEKRNADWNLIACAAIIGAIAPIAVLAMLWFIGLESKAFFGDHGWRDLLALDWRPVAASYGLAPLVTATFEMAAIATGLSVLFGIPAAVRLVFFAGDRESLVCQAALGAMAGLPSVIVGLAGLTLLVPAMGFTMISGAATLFVMIFPVFTLLVAAALRQEGDRLRPCGYALGYSRRDFVYRIVLRAVLPSIILAATLGLGKAMGEATAVSLVIGNISAGVLPDLFGPANTLTTAILKDHAAATGAHLSALYVAATTLSVLILTLNLLGAGLARAVRRRLSLS</sequence>
<accession>A0A238ZYZ2</accession>
<feature type="domain" description="ABC transmembrane type-1" evidence="10">
    <location>
        <begin position="68"/>
        <end position="270"/>
    </location>
</feature>
<evidence type="ECO:0000256" key="9">
    <source>
        <dbReference type="RuleBase" id="RU363032"/>
    </source>
</evidence>
<evidence type="ECO:0000256" key="1">
    <source>
        <dbReference type="ARBA" id="ARBA00004651"/>
    </source>
</evidence>
<dbReference type="GO" id="GO:0055085">
    <property type="term" value="P:transmembrane transport"/>
    <property type="evidence" value="ECO:0007669"/>
    <property type="project" value="InterPro"/>
</dbReference>
<dbReference type="AlphaFoldDB" id="A0A238ZYZ2"/>
<evidence type="ECO:0000256" key="5">
    <source>
        <dbReference type="ARBA" id="ARBA00022592"/>
    </source>
</evidence>
<dbReference type="Gene3D" id="1.10.3720.10">
    <property type="entry name" value="MetI-like"/>
    <property type="match status" value="1"/>
</dbReference>
<comment type="similarity">
    <text evidence="2">Belongs to the binding-protein-dependent transport system permease family. CysTW subfamily.</text>
</comment>
<dbReference type="PANTHER" id="PTHR30425:SF1">
    <property type="entry name" value="PHOSPHATE TRANSPORT SYSTEM PERMEASE PROTEIN PSTC"/>
    <property type="match status" value="1"/>
</dbReference>
<feature type="transmembrane region" description="Helical" evidence="9">
    <location>
        <begin position="12"/>
        <end position="34"/>
    </location>
</feature>
<dbReference type="RefSeq" id="WP_089274092.1">
    <property type="nucleotide sequence ID" value="NZ_FZNN01000048.1"/>
</dbReference>
<feature type="transmembrane region" description="Helical" evidence="9">
    <location>
        <begin position="251"/>
        <end position="274"/>
    </location>
</feature>
<evidence type="ECO:0000256" key="8">
    <source>
        <dbReference type="ARBA" id="ARBA00023136"/>
    </source>
</evidence>